<comment type="subcellular location">
    <subcellularLocation>
        <location evidence="1">Nucleus</location>
    </subcellularLocation>
</comment>
<feature type="region of interest" description="Disordered" evidence="3">
    <location>
        <begin position="337"/>
        <end position="363"/>
    </location>
</feature>
<dbReference type="EMBL" id="NAJN01000058">
    <property type="protein sequence ID" value="TKA80458.1"/>
    <property type="molecule type" value="Genomic_DNA"/>
</dbReference>
<reference evidence="4 5" key="1">
    <citation type="submission" date="2017-03" db="EMBL/GenBank/DDBJ databases">
        <title>Genomes of endolithic fungi from Antarctica.</title>
        <authorList>
            <person name="Coleine C."/>
            <person name="Masonjones S."/>
            <person name="Stajich J.E."/>
        </authorList>
    </citation>
    <scope>NUCLEOTIDE SEQUENCE [LARGE SCALE GENOMIC DNA]</scope>
    <source>
        <strain evidence="4 5">CCFEE 5187</strain>
    </source>
</reference>
<keyword evidence="2" id="KW-0539">Nucleus</keyword>
<dbReference type="OrthoDB" id="3431704at2759"/>
<evidence type="ECO:0000313" key="4">
    <source>
        <dbReference type="EMBL" id="TKA80458.1"/>
    </source>
</evidence>
<dbReference type="Proteomes" id="UP000308768">
    <property type="component" value="Unassembled WGS sequence"/>
</dbReference>
<dbReference type="InterPro" id="IPR021858">
    <property type="entry name" value="Fun_TF"/>
</dbReference>
<dbReference type="Pfam" id="PF11951">
    <property type="entry name" value="Fungal_trans_2"/>
    <property type="match status" value="1"/>
</dbReference>
<dbReference type="PANTHER" id="PTHR37534:SF46">
    <property type="entry name" value="ZN(II)2CYS6 TRANSCRIPTION FACTOR (EUROFUNG)"/>
    <property type="match status" value="1"/>
</dbReference>
<protein>
    <submittedName>
        <fullName evidence="4">Uncharacterized protein</fullName>
    </submittedName>
</protein>
<organism evidence="4 5">
    <name type="scientific">Cryomyces minteri</name>
    <dbReference type="NCBI Taxonomy" id="331657"/>
    <lineage>
        <taxon>Eukaryota</taxon>
        <taxon>Fungi</taxon>
        <taxon>Dikarya</taxon>
        <taxon>Ascomycota</taxon>
        <taxon>Pezizomycotina</taxon>
        <taxon>Dothideomycetes</taxon>
        <taxon>Dothideomycetes incertae sedis</taxon>
        <taxon>Cryomyces</taxon>
    </lineage>
</organism>
<sequence>MSSTISSEQGRRDYTYPTPAHTGSISGATFSEMLFEDECVARPANTQEYDFSAFGPQVEEIVVASEEEQKVVVPSSMSISFPQTLFSSRFYPLSPRMQQLLDYYDKVICPVLVAFDGPANPYRMHVIHLAMQNEGLQSAIAALSTNNIRMRGLKEVRQIGYIQDPLDNSTRSSGSEPSLLAAQESRDMHGAPTPEELCYKTNSIDLLNTQLADPSLAQDDSVLATLLILCLFHVCDSGFSKFKTQLAGVQKLLSMRSPSIQSGFSGWVEMFFTWFDVMTSTVNDRETLIQGESLDMLDLSANLGALEQFSGCDGRLFKLIARLGRLNLLSQNRPVRVQECTDETPRASPQPKHKSVKRDSKKQTKGDFYSLDYDRLDGNGWGTPLDLPSPRSGDDPMTDGDEDARHEFWAEWNDIRSRLQEWELDPSQIPSAPTSPTFSDAASQLRPEQRDLLHISESFRYSALLYTERLAYPTLPSSSLNFQTLVSQALFHITQLAVDSCVNKFLLWPLFITGTECVDETHRAIVRQRCVEIQKESGFFNNLSGLEVLERVWREDDGEVEEVLGRRRDSGAQGQAFRWRRAMDRVDGEYIVI</sequence>
<feature type="region of interest" description="Disordered" evidence="3">
    <location>
        <begin position="1"/>
        <end position="20"/>
    </location>
</feature>
<evidence type="ECO:0000256" key="1">
    <source>
        <dbReference type="ARBA" id="ARBA00004123"/>
    </source>
</evidence>
<gene>
    <name evidence="4" type="ORF">B0A49_01900</name>
</gene>
<keyword evidence="5" id="KW-1185">Reference proteome</keyword>
<comment type="caution">
    <text evidence="4">The sequence shown here is derived from an EMBL/GenBank/DDBJ whole genome shotgun (WGS) entry which is preliminary data.</text>
</comment>
<dbReference type="PANTHER" id="PTHR37534">
    <property type="entry name" value="TRANSCRIPTIONAL ACTIVATOR PROTEIN UGA3"/>
    <property type="match status" value="1"/>
</dbReference>
<name>A0A4U0XX23_9PEZI</name>
<evidence type="ECO:0000313" key="5">
    <source>
        <dbReference type="Proteomes" id="UP000308768"/>
    </source>
</evidence>
<evidence type="ECO:0000256" key="2">
    <source>
        <dbReference type="ARBA" id="ARBA00023242"/>
    </source>
</evidence>
<accession>A0A4U0XX23</accession>
<evidence type="ECO:0000256" key="3">
    <source>
        <dbReference type="SAM" id="MobiDB-lite"/>
    </source>
</evidence>
<proteinExistence type="predicted"/>
<feature type="region of interest" description="Disordered" evidence="3">
    <location>
        <begin position="165"/>
        <end position="194"/>
    </location>
</feature>
<feature type="compositionally biased region" description="Polar residues" evidence="3">
    <location>
        <begin position="166"/>
        <end position="176"/>
    </location>
</feature>
<dbReference type="AlphaFoldDB" id="A0A4U0XX23"/>
<feature type="region of interest" description="Disordered" evidence="3">
    <location>
        <begin position="380"/>
        <end position="402"/>
    </location>
</feature>
<dbReference type="GO" id="GO:0005634">
    <property type="term" value="C:nucleus"/>
    <property type="evidence" value="ECO:0007669"/>
    <property type="project" value="UniProtKB-SubCell"/>
</dbReference>